<evidence type="ECO:0000313" key="2">
    <source>
        <dbReference type="EMBL" id="MDF8262688.1"/>
    </source>
</evidence>
<dbReference type="RefSeq" id="WP_277190442.1">
    <property type="nucleotide sequence ID" value="NZ_JAROAV010000001.1"/>
</dbReference>
<protein>
    <submittedName>
        <fullName evidence="2">GNAT family N-acetyltransferase</fullName>
    </submittedName>
</protein>
<keyword evidence="3" id="KW-1185">Reference proteome</keyword>
<dbReference type="Gene3D" id="3.40.630.30">
    <property type="match status" value="1"/>
</dbReference>
<dbReference type="Pfam" id="PF00583">
    <property type="entry name" value="Acetyltransf_1"/>
    <property type="match status" value="1"/>
</dbReference>
<sequence>MAIHLEHATTETLDEIVEAMATWQQDGVPVQLHPGDLGWAWRFGSAALAKDVRAWRRDGQVLAAGTVDDEDGLIRMAISPSVDTDADFAARLLKDLSDPAQGVLPADRGSVEARFGTAFRELLHTSGWTADEAWTPLRRDLGSPVEDCGLRIETLDADHADERVVQDRVEVHRASWPSSTFTVEQWRVMAASSAYRRARCLVAYDGDGNGVATTTVWSAGPGRPGLIEPLGAHRDFRGHGHGRAITLAAAAALQDMGSSSVIVCTPSTNVGGVAAYVSAGFERLPDVTDFRRPAHSPG</sequence>
<dbReference type="PROSITE" id="PS51186">
    <property type="entry name" value="GNAT"/>
    <property type="match status" value="1"/>
</dbReference>
<dbReference type="Proteomes" id="UP001528912">
    <property type="component" value="Unassembled WGS sequence"/>
</dbReference>
<proteinExistence type="predicted"/>
<dbReference type="InterPro" id="IPR000182">
    <property type="entry name" value="GNAT_dom"/>
</dbReference>
<accession>A0ABT6C1V0</accession>
<organism evidence="2 3">
    <name type="scientific">Luteipulveratus flavus</name>
    <dbReference type="NCBI Taxonomy" id="3031728"/>
    <lineage>
        <taxon>Bacteria</taxon>
        <taxon>Bacillati</taxon>
        <taxon>Actinomycetota</taxon>
        <taxon>Actinomycetes</taxon>
        <taxon>Micrococcales</taxon>
        <taxon>Dermacoccaceae</taxon>
        <taxon>Luteipulveratus</taxon>
    </lineage>
</organism>
<evidence type="ECO:0000259" key="1">
    <source>
        <dbReference type="PROSITE" id="PS51186"/>
    </source>
</evidence>
<feature type="domain" description="N-acetyltransferase" evidence="1">
    <location>
        <begin position="155"/>
        <end position="298"/>
    </location>
</feature>
<dbReference type="InterPro" id="IPR016181">
    <property type="entry name" value="Acyl_CoA_acyltransferase"/>
</dbReference>
<dbReference type="EMBL" id="JAROAV010000001">
    <property type="protein sequence ID" value="MDF8262688.1"/>
    <property type="molecule type" value="Genomic_DNA"/>
</dbReference>
<evidence type="ECO:0000313" key="3">
    <source>
        <dbReference type="Proteomes" id="UP001528912"/>
    </source>
</evidence>
<reference evidence="2 3" key="1">
    <citation type="submission" date="2023-03" db="EMBL/GenBank/DDBJ databases">
        <title>YIM 133296 draft genome.</title>
        <authorList>
            <person name="Xiong L."/>
        </authorList>
    </citation>
    <scope>NUCLEOTIDE SEQUENCE [LARGE SCALE GENOMIC DNA]</scope>
    <source>
        <strain evidence="2 3">YIM 133296</strain>
    </source>
</reference>
<comment type="caution">
    <text evidence="2">The sequence shown here is derived from an EMBL/GenBank/DDBJ whole genome shotgun (WGS) entry which is preliminary data.</text>
</comment>
<dbReference type="SUPFAM" id="SSF55729">
    <property type="entry name" value="Acyl-CoA N-acyltransferases (Nat)"/>
    <property type="match status" value="1"/>
</dbReference>
<gene>
    <name evidence="2" type="ORF">P4R38_00330</name>
</gene>
<name>A0ABT6C1V0_9MICO</name>